<feature type="non-terminal residue" evidence="1">
    <location>
        <position position="1"/>
    </location>
</feature>
<evidence type="ECO:0000313" key="1">
    <source>
        <dbReference type="EMBL" id="GAH92103.1"/>
    </source>
</evidence>
<comment type="caution">
    <text evidence="1">The sequence shown here is derived from an EMBL/GenBank/DDBJ whole genome shotgun (WGS) entry which is preliminary data.</text>
</comment>
<name>X1LD94_9ZZZZ</name>
<dbReference type="EMBL" id="BARU01046640">
    <property type="protein sequence ID" value="GAH92103.1"/>
    <property type="molecule type" value="Genomic_DNA"/>
</dbReference>
<dbReference type="AlphaFoldDB" id="X1LD94"/>
<sequence length="50" mass="5467">KKVGAIVEFNEVEINQTYKGVLLDVGKVGFGIFVDCAILNPKTDVLPNFN</sequence>
<protein>
    <submittedName>
        <fullName evidence="1">Uncharacterized protein</fullName>
    </submittedName>
</protein>
<organism evidence="1">
    <name type="scientific">marine sediment metagenome</name>
    <dbReference type="NCBI Taxonomy" id="412755"/>
    <lineage>
        <taxon>unclassified sequences</taxon>
        <taxon>metagenomes</taxon>
        <taxon>ecological metagenomes</taxon>
    </lineage>
</organism>
<proteinExistence type="predicted"/>
<reference evidence="1" key="1">
    <citation type="journal article" date="2014" name="Front. Microbiol.">
        <title>High frequency of phylogenetically diverse reductive dehalogenase-homologous genes in deep subseafloor sedimentary metagenomes.</title>
        <authorList>
            <person name="Kawai M."/>
            <person name="Futagami T."/>
            <person name="Toyoda A."/>
            <person name="Takaki Y."/>
            <person name="Nishi S."/>
            <person name="Hori S."/>
            <person name="Arai W."/>
            <person name="Tsubouchi T."/>
            <person name="Morono Y."/>
            <person name="Uchiyama I."/>
            <person name="Ito T."/>
            <person name="Fujiyama A."/>
            <person name="Inagaki F."/>
            <person name="Takami H."/>
        </authorList>
    </citation>
    <scope>NUCLEOTIDE SEQUENCE</scope>
    <source>
        <strain evidence="1">Expedition CK06-06</strain>
    </source>
</reference>
<accession>X1LD94</accession>
<gene>
    <name evidence="1" type="ORF">S03H2_70256</name>
</gene>